<dbReference type="EMBL" id="MPUH01000860">
    <property type="protein sequence ID" value="OMJ72943.1"/>
    <property type="molecule type" value="Genomic_DNA"/>
</dbReference>
<name>A0A1R2B829_9CILI</name>
<keyword evidence="3" id="KW-1185">Reference proteome</keyword>
<dbReference type="InterPro" id="IPR006671">
    <property type="entry name" value="Cyclin_N"/>
</dbReference>
<sequence length="227" mass="25954">MINNSADAFPALKREYDNHSLSHVKVIPQLSFRDALQGWLLDVLPESNCSLHTRMLANCYLDAFLNEKPETNMTVCHLVALLCLSTAMKVEQNCVFSLEYISEFFEHKFNTETIRMLEIYILKTLNWRVIIPTPASIIRLIIGVFFEENDYTSLVEKADLMGLVGLIHSDIACSGEFLISIASVSLSLRLLGFTNFLEEWWVELVKNFDVSRIEVELLESKIMGKLN</sequence>
<proteinExistence type="predicted"/>
<evidence type="ECO:0000259" key="1">
    <source>
        <dbReference type="Pfam" id="PF00134"/>
    </source>
</evidence>
<dbReference type="InterPro" id="IPR036915">
    <property type="entry name" value="Cyclin-like_sf"/>
</dbReference>
<accession>A0A1R2B829</accession>
<organism evidence="2 3">
    <name type="scientific">Stentor coeruleus</name>
    <dbReference type="NCBI Taxonomy" id="5963"/>
    <lineage>
        <taxon>Eukaryota</taxon>
        <taxon>Sar</taxon>
        <taxon>Alveolata</taxon>
        <taxon>Ciliophora</taxon>
        <taxon>Postciliodesmatophora</taxon>
        <taxon>Heterotrichea</taxon>
        <taxon>Heterotrichida</taxon>
        <taxon>Stentoridae</taxon>
        <taxon>Stentor</taxon>
    </lineage>
</organism>
<protein>
    <recommendedName>
        <fullName evidence="1">Cyclin N-terminal domain-containing protein</fullName>
    </recommendedName>
</protein>
<dbReference type="SUPFAM" id="SSF47954">
    <property type="entry name" value="Cyclin-like"/>
    <property type="match status" value="1"/>
</dbReference>
<gene>
    <name evidence="2" type="ORF">SteCoe_28479</name>
</gene>
<dbReference type="OrthoDB" id="306099at2759"/>
<evidence type="ECO:0000313" key="3">
    <source>
        <dbReference type="Proteomes" id="UP000187209"/>
    </source>
</evidence>
<dbReference type="Pfam" id="PF00134">
    <property type="entry name" value="Cyclin_N"/>
    <property type="match status" value="1"/>
</dbReference>
<evidence type="ECO:0000313" key="2">
    <source>
        <dbReference type="EMBL" id="OMJ72943.1"/>
    </source>
</evidence>
<dbReference type="Proteomes" id="UP000187209">
    <property type="component" value="Unassembled WGS sequence"/>
</dbReference>
<dbReference type="AlphaFoldDB" id="A0A1R2B829"/>
<reference evidence="2 3" key="1">
    <citation type="submission" date="2016-11" db="EMBL/GenBank/DDBJ databases">
        <title>The macronuclear genome of Stentor coeruleus: a giant cell with tiny introns.</title>
        <authorList>
            <person name="Slabodnick M."/>
            <person name="Ruby J.G."/>
            <person name="Reiff S.B."/>
            <person name="Swart E.C."/>
            <person name="Gosai S."/>
            <person name="Prabakaran S."/>
            <person name="Witkowska E."/>
            <person name="Larue G.E."/>
            <person name="Fisher S."/>
            <person name="Freeman R.M."/>
            <person name="Gunawardena J."/>
            <person name="Chu W."/>
            <person name="Stover N.A."/>
            <person name="Gregory B.D."/>
            <person name="Nowacki M."/>
            <person name="Derisi J."/>
            <person name="Roy S.W."/>
            <person name="Marshall W.F."/>
            <person name="Sood P."/>
        </authorList>
    </citation>
    <scope>NUCLEOTIDE SEQUENCE [LARGE SCALE GENOMIC DNA]</scope>
    <source>
        <strain evidence="2">WM001</strain>
    </source>
</reference>
<feature type="domain" description="Cyclin N-terminal" evidence="1">
    <location>
        <begin position="25"/>
        <end position="129"/>
    </location>
</feature>
<dbReference type="Gene3D" id="1.10.472.10">
    <property type="entry name" value="Cyclin-like"/>
    <property type="match status" value="2"/>
</dbReference>
<comment type="caution">
    <text evidence="2">The sequence shown here is derived from an EMBL/GenBank/DDBJ whole genome shotgun (WGS) entry which is preliminary data.</text>
</comment>